<dbReference type="EMBL" id="HG996466">
    <property type="protein sequence ID" value="CAG1860230.1"/>
    <property type="molecule type" value="Genomic_DNA"/>
</dbReference>
<dbReference type="Gramene" id="Ma00_t03970.1">
    <property type="protein sequence ID" value="Ma00_p03970.1"/>
    <property type="gene ID" value="Ma00_g03970"/>
</dbReference>
<sequence length="53" mass="6067">MQTTSCFGSHSICSYLLLISYANLMYSCKAQKITYRYVDIVSLHQLIVIMNSN</sequence>
<dbReference type="Proteomes" id="UP000012960">
    <property type="component" value="Unplaced"/>
</dbReference>
<name>A0A804HN47_MUSAM</name>
<dbReference type="EnsemblPlants" id="Ma00_t03970.1">
    <property type="protein sequence ID" value="Ma00_p03970.1"/>
    <property type="gene ID" value="Ma00_g03970"/>
</dbReference>
<reference evidence="2" key="2">
    <citation type="submission" date="2021-05" db="UniProtKB">
        <authorList>
            <consortium name="EnsemblPlants"/>
        </authorList>
    </citation>
    <scope>IDENTIFICATION</scope>
    <source>
        <strain evidence="2">subsp. malaccensis</strain>
    </source>
</reference>
<protein>
    <submittedName>
        <fullName evidence="1">(wild Malaysian banana) hypothetical protein</fullName>
    </submittedName>
</protein>
<organism evidence="2 3">
    <name type="scientific">Musa acuminata subsp. malaccensis</name>
    <name type="common">Wild banana</name>
    <name type="synonym">Musa malaccensis</name>
    <dbReference type="NCBI Taxonomy" id="214687"/>
    <lineage>
        <taxon>Eukaryota</taxon>
        <taxon>Viridiplantae</taxon>
        <taxon>Streptophyta</taxon>
        <taxon>Embryophyta</taxon>
        <taxon>Tracheophyta</taxon>
        <taxon>Spermatophyta</taxon>
        <taxon>Magnoliopsida</taxon>
        <taxon>Liliopsida</taxon>
        <taxon>Zingiberales</taxon>
        <taxon>Musaceae</taxon>
        <taxon>Musa</taxon>
    </lineage>
</organism>
<keyword evidence="3" id="KW-1185">Reference proteome</keyword>
<gene>
    <name evidence="1" type="ORF">GSMUA_305260.1</name>
</gene>
<dbReference type="InParanoid" id="A0A804HN47"/>
<evidence type="ECO:0000313" key="2">
    <source>
        <dbReference type="EnsemblPlants" id="Ma00_p03970.1"/>
    </source>
</evidence>
<proteinExistence type="predicted"/>
<evidence type="ECO:0000313" key="3">
    <source>
        <dbReference type="Proteomes" id="UP000012960"/>
    </source>
</evidence>
<accession>A0A804HN47</accession>
<dbReference type="AlphaFoldDB" id="A0A804HN47"/>
<reference evidence="1" key="1">
    <citation type="submission" date="2021-03" db="EMBL/GenBank/DDBJ databases">
        <authorList>
            <consortium name="Genoscope - CEA"/>
            <person name="William W."/>
        </authorList>
    </citation>
    <scope>NUCLEOTIDE SEQUENCE</scope>
    <source>
        <strain evidence="1">Doubled-haploid Pahang</strain>
    </source>
</reference>
<evidence type="ECO:0000313" key="1">
    <source>
        <dbReference type="EMBL" id="CAG1860230.1"/>
    </source>
</evidence>